<name>A0A7W2FT44_9VIBR</name>
<dbReference type="PANTHER" id="PTHR22916:SF3">
    <property type="entry name" value="UDP-GLCNAC:BETAGAL BETA-1,3-N-ACETYLGLUCOSAMINYLTRANSFERASE-LIKE PROTEIN 1"/>
    <property type="match status" value="1"/>
</dbReference>
<proteinExistence type="predicted"/>
<dbReference type="Proteomes" id="UP000571701">
    <property type="component" value="Unassembled WGS sequence"/>
</dbReference>
<evidence type="ECO:0000313" key="3">
    <source>
        <dbReference type="Proteomes" id="UP000571701"/>
    </source>
</evidence>
<organism evidence="2 3">
    <name type="scientific">Vibrio marinisediminis</name>
    <dbReference type="NCBI Taxonomy" id="2758441"/>
    <lineage>
        <taxon>Bacteria</taxon>
        <taxon>Pseudomonadati</taxon>
        <taxon>Pseudomonadota</taxon>
        <taxon>Gammaproteobacteria</taxon>
        <taxon>Vibrionales</taxon>
        <taxon>Vibrionaceae</taxon>
        <taxon>Vibrio</taxon>
    </lineage>
</organism>
<dbReference type="AlphaFoldDB" id="A0A7W2FT44"/>
<gene>
    <name evidence="2" type="ORF">H2O73_15510</name>
</gene>
<keyword evidence="2" id="KW-0808">Transferase</keyword>
<dbReference type="CDD" id="cd00761">
    <property type="entry name" value="Glyco_tranf_GTA_type"/>
    <property type="match status" value="1"/>
</dbReference>
<dbReference type="RefSeq" id="WP_182109781.1">
    <property type="nucleotide sequence ID" value="NZ_JACFYF010000011.1"/>
</dbReference>
<evidence type="ECO:0000313" key="2">
    <source>
        <dbReference type="EMBL" id="MBA5763771.1"/>
    </source>
</evidence>
<dbReference type="InterPro" id="IPR029044">
    <property type="entry name" value="Nucleotide-diphossugar_trans"/>
</dbReference>
<protein>
    <submittedName>
        <fullName evidence="2">Glycosyltransferase</fullName>
    </submittedName>
</protein>
<dbReference type="GO" id="GO:0016758">
    <property type="term" value="F:hexosyltransferase activity"/>
    <property type="evidence" value="ECO:0007669"/>
    <property type="project" value="UniProtKB-ARBA"/>
</dbReference>
<dbReference type="InterPro" id="IPR001173">
    <property type="entry name" value="Glyco_trans_2-like"/>
</dbReference>
<accession>A0A7W2FT44</accession>
<comment type="caution">
    <text evidence="2">The sequence shown here is derived from an EMBL/GenBank/DDBJ whole genome shotgun (WGS) entry which is preliminary data.</text>
</comment>
<reference evidence="2 3" key="1">
    <citation type="submission" date="2020-07" db="EMBL/GenBank/DDBJ databases">
        <title>Vibrio marinisediminis sp. nov., isolated from marine sediment.</title>
        <authorList>
            <person name="Ji X."/>
        </authorList>
    </citation>
    <scope>NUCLEOTIDE SEQUENCE [LARGE SCALE GENOMIC DNA]</scope>
    <source>
        <strain evidence="2 3">404</strain>
    </source>
</reference>
<dbReference type="Gene3D" id="3.90.550.10">
    <property type="entry name" value="Spore Coat Polysaccharide Biosynthesis Protein SpsA, Chain A"/>
    <property type="match status" value="1"/>
</dbReference>
<dbReference type="EMBL" id="JACFYF010000011">
    <property type="protein sequence ID" value="MBA5763771.1"/>
    <property type="molecule type" value="Genomic_DNA"/>
</dbReference>
<dbReference type="PANTHER" id="PTHR22916">
    <property type="entry name" value="GLYCOSYLTRANSFERASE"/>
    <property type="match status" value="1"/>
</dbReference>
<evidence type="ECO:0000259" key="1">
    <source>
        <dbReference type="Pfam" id="PF00535"/>
    </source>
</evidence>
<dbReference type="Pfam" id="PF00535">
    <property type="entry name" value="Glycos_transf_2"/>
    <property type="match status" value="1"/>
</dbReference>
<sequence>MDFTYGIVVPHYNSLSGLSRLLRSIPVRDDIQVIVVDDNSTERFEPQKIEQEFPMHNITFSTNDSGVKGAGSSRNIGIELLNSRYTLFADADDFYCEGAFELLDSVMNNEDIVYFSPTSQCDVTGDSSDRHFLYANLVSSYLAEKNEEIKYHFAVPWSKVYATDFIQRNRLYFDQVIASNDVMFSLVSGRKACHIAAYTTPIYCVTRGQGTLTVNFKPEVMKSRYLVEMNRINYINKHQINTEVMSLYKIIKNFRHVMTAAEHLHAAKLLFAGEITLLPARTYYYLKNPRALIARISKKRDSISSQRYQA</sequence>
<feature type="domain" description="Glycosyltransferase 2-like" evidence="1">
    <location>
        <begin position="7"/>
        <end position="163"/>
    </location>
</feature>
<dbReference type="SUPFAM" id="SSF53448">
    <property type="entry name" value="Nucleotide-diphospho-sugar transferases"/>
    <property type="match status" value="1"/>
</dbReference>
<keyword evidence="3" id="KW-1185">Reference proteome</keyword>